<reference evidence="6" key="2">
    <citation type="submission" date="2016-10" db="EMBL/GenBank/DDBJ databases">
        <authorList>
            <person name="de Groot N.N."/>
        </authorList>
    </citation>
    <scope>NUCLEOTIDE SEQUENCE [LARGE SCALE GENOMIC DNA]</scope>
    <source>
        <strain evidence="6">BS3782</strain>
    </source>
</reference>
<sequence>MQIHDHDPGSALAIRTQYRQSQSRAARLRLLVDTGQELTQLAPEAMRQRVLQRACAFLAMDHALLLEWDVDAQVRTTASHGSRDRLNSLEHLADTAMRTPRWQEQPSAILPNVLRVPLRGGDGAAFGALVLANSISISAPDTEDIESLQLLATLLAAHLENQRLLDALVARERTMSDLVHRLFRAQEDERKRMAYDLHDGLAQTLAGLHQRLQGFAGRCPPLPDELGADLQTILALAQHCVGEGRQLISGLRPTVLDDFGLLKAVDKEADRLRDAGIKVNWSTRCEARLPSQVEIALFRIAQEGINNILKHAQASHVVLALELHEGQASLRVDDNGQGFAMEQRLDTCGARHLGLAAMQERASLLGGDFTCVSHAHGGTQLRATVPSDLNGTAQ</sequence>
<dbReference type="RefSeq" id="WP_048393222.1">
    <property type="nucleotide sequence ID" value="NZ_JYLB01000001.1"/>
</dbReference>
<dbReference type="PATRIC" id="fig|163011.3.peg.1500"/>
<dbReference type="CDD" id="cd16917">
    <property type="entry name" value="HATPase_UhpB-NarQ-NarX-like"/>
    <property type="match status" value="1"/>
</dbReference>
<dbReference type="SMART" id="SM00387">
    <property type="entry name" value="HATPase_c"/>
    <property type="match status" value="1"/>
</dbReference>
<dbReference type="AlphaFoldDB" id="A0A0J6HLH4"/>
<dbReference type="SUPFAM" id="SSF55874">
    <property type="entry name" value="ATPase domain of HSP90 chaperone/DNA topoisomerase II/histidine kinase"/>
    <property type="match status" value="1"/>
</dbReference>
<evidence type="ECO:0000259" key="4">
    <source>
        <dbReference type="SMART" id="SM00387"/>
    </source>
</evidence>
<dbReference type="GO" id="GO:0046983">
    <property type="term" value="F:protein dimerization activity"/>
    <property type="evidence" value="ECO:0007669"/>
    <property type="project" value="InterPro"/>
</dbReference>
<evidence type="ECO:0000256" key="3">
    <source>
        <dbReference type="ARBA" id="ARBA00023012"/>
    </source>
</evidence>
<dbReference type="InterPro" id="IPR036890">
    <property type="entry name" value="HATPase_C_sf"/>
</dbReference>
<dbReference type="InterPro" id="IPR050482">
    <property type="entry name" value="Sensor_HK_TwoCompSys"/>
</dbReference>
<evidence type="ECO:0000313" key="6">
    <source>
        <dbReference type="EMBL" id="SDT34031.1"/>
    </source>
</evidence>
<keyword evidence="3" id="KW-0902">Two-component regulatory system</keyword>
<dbReference type="InterPro" id="IPR011712">
    <property type="entry name" value="Sig_transdc_His_kin_sub3_dim/P"/>
</dbReference>
<feature type="domain" description="Histidine kinase/HSP90-like ATPase" evidence="4">
    <location>
        <begin position="292"/>
        <end position="389"/>
    </location>
</feature>
<proteinExistence type="predicted"/>
<keyword evidence="2 6" id="KW-0418">Kinase</keyword>
<protein>
    <submittedName>
        <fullName evidence="6">Histidine kinase-, DNA gyrase B-, and HSP90-like ATPase</fullName>
    </submittedName>
    <submittedName>
        <fullName evidence="5">Sensor histidine kinase</fullName>
    </submittedName>
</protein>
<dbReference type="InterPro" id="IPR003594">
    <property type="entry name" value="HATPase_dom"/>
</dbReference>
<gene>
    <name evidence="5" type="ORF">F7R14_05970</name>
    <name evidence="6" type="ORF">SAMN04490191_4010</name>
</gene>
<dbReference type="EMBL" id="LT629746">
    <property type="protein sequence ID" value="SDT34031.1"/>
    <property type="molecule type" value="Genomic_DNA"/>
</dbReference>
<dbReference type="GO" id="GO:0000155">
    <property type="term" value="F:phosphorelay sensor kinase activity"/>
    <property type="evidence" value="ECO:0007669"/>
    <property type="project" value="InterPro"/>
</dbReference>
<evidence type="ECO:0000313" key="8">
    <source>
        <dbReference type="Proteomes" id="UP000434925"/>
    </source>
</evidence>
<dbReference type="Proteomes" id="UP000182814">
    <property type="component" value="Chromosome I"/>
</dbReference>
<dbReference type="Pfam" id="PF02518">
    <property type="entry name" value="HATPase_c"/>
    <property type="match status" value="1"/>
</dbReference>
<keyword evidence="1" id="KW-0808">Transferase</keyword>
<dbReference type="SUPFAM" id="SSF55781">
    <property type="entry name" value="GAF domain-like"/>
    <property type="match status" value="1"/>
</dbReference>
<name>A0A0J6HLH4_9PSED</name>
<dbReference type="Gene3D" id="3.30.450.40">
    <property type="match status" value="1"/>
</dbReference>
<dbReference type="PANTHER" id="PTHR24421">
    <property type="entry name" value="NITRATE/NITRITE SENSOR PROTEIN NARX-RELATED"/>
    <property type="match status" value="1"/>
</dbReference>
<evidence type="ECO:0000256" key="2">
    <source>
        <dbReference type="ARBA" id="ARBA00022777"/>
    </source>
</evidence>
<organism evidence="6 7">
    <name type="scientific">Pseudomonas lini</name>
    <dbReference type="NCBI Taxonomy" id="163011"/>
    <lineage>
        <taxon>Bacteria</taxon>
        <taxon>Pseudomonadati</taxon>
        <taxon>Pseudomonadota</taxon>
        <taxon>Gammaproteobacteria</taxon>
        <taxon>Pseudomonadales</taxon>
        <taxon>Pseudomonadaceae</taxon>
        <taxon>Pseudomonas</taxon>
    </lineage>
</organism>
<keyword evidence="7" id="KW-1185">Reference proteome</keyword>
<evidence type="ECO:0000313" key="5">
    <source>
        <dbReference type="EMBL" id="KAB0507389.1"/>
    </source>
</evidence>
<dbReference type="InterPro" id="IPR029016">
    <property type="entry name" value="GAF-like_dom_sf"/>
</dbReference>
<reference evidence="5 8" key="3">
    <citation type="submission" date="2019-09" db="EMBL/GenBank/DDBJ databases">
        <title>Draft genome sequences of 48 bacterial type strains from the CCUG.</title>
        <authorList>
            <person name="Tunovic T."/>
            <person name="Pineiro-Iglesias B."/>
            <person name="Unosson C."/>
            <person name="Inganas E."/>
            <person name="Ohlen M."/>
            <person name="Cardew S."/>
            <person name="Jensie-Markopoulos S."/>
            <person name="Salva-Serra F."/>
            <person name="Jaen-Luchoro D."/>
            <person name="Karlsson R."/>
            <person name="Svensson-Stadler L."/>
            <person name="Chun J."/>
            <person name="Moore E."/>
        </authorList>
    </citation>
    <scope>NUCLEOTIDE SEQUENCE [LARGE SCALE GENOMIC DNA]</scope>
    <source>
        <strain evidence="5 8">CCUG 51522</strain>
    </source>
</reference>
<evidence type="ECO:0000313" key="7">
    <source>
        <dbReference type="Proteomes" id="UP000182814"/>
    </source>
</evidence>
<dbReference type="EMBL" id="VZPO01000002">
    <property type="protein sequence ID" value="KAB0507389.1"/>
    <property type="molecule type" value="Genomic_DNA"/>
</dbReference>
<accession>A0A0J6HLH4</accession>
<reference evidence="7" key="1">
    <citation type="submission" date="2016-10" db="EMBL/GenBank/DDBJ databases">
        <authorList>
            <person name="Varghese N."/>
            <person name="Submissions S."/>
        </authorList>
    </citation>
    <scope>NUCLEOTIDE SEQUENCE [LARGE SCALE GENOMIC DNA]</scope>
    <source>
        <strain evidence="7">BS3782</strain>
    </source>
</reference>
<dbReference type="GO" id="GO:0016020">
    <property type="term" value="C:membrane"/>
    <property type="evidence" value="ECO:0007669"/>
    <property type="project" value="InterPro"/>
</dbReference>
<evidence type="ECO:0000256" key="1">
    <source>
        <dbReference type="ARBA" id="ARBA00022679"/>
    </source>
</evidence>
<dbReference type="Gene3D" id="3.30.565.10">
    <property type="entry name" value="Histidine kinase-like ATPase, C-terminal domain"/>
    <property type="match status" value="1"/>
</dbReference>
<dbReference type="Gene3D" id="1.20.5.1930">
    <property type="match status" value="1"/>
</dbReference>
<dbReference type="Proteomes" id="UP000434925">
    <property type="component" value="Unassembled WGS sequence"/>
</dbReference>
<dbReference type="Pfam" id="PF07730">
    <property type="entry name" value="HisKA_3"/>
    <property type="match status" value="1"/>
</dbReference>